<keyword evidence="2" id="KW-0720">Serine protease</keyword>
<feature type="domain" description="Peptidase S1" evidence="4">
    <location>
        <begin position="41"/>
        <end position="293"/>
    </location>
</feature>
<organism evidence="5 7">
    <name type="scientific">Adineta steineri</name>
    <dbReference type="NCBI Taxonomy" id="433720"/>
    <lineage>
        <taxon>Eukaryota</taxon>
        <taxon>Metazoa</taxon>
        <taxon>Spiralia</taxon>
        <taxon>Gnathifera</taxon>
        <taxon>Rotifera</taxon>
        <taxon>Eurotatoria</taxon>
        <taxon>Bdelloidea</taxon>
        <taxon>Adinetida</taxon>
        <taxon>Adinetidae</taxon>
        <taxon>Adineta</taxon>
    </lineage>
</organism>
<reference evidence="5" key="1">
    <citation type="submission" date="2021-02" db="EMBL/GenBank/DDBJ databases">
        <authorList>
            <person name="Nowell W R."/>
        </authorList>
    </citation>
    <scope>NUCLEOTIDE SEQUENCE</scope>
</reference>
<gene>
    <name evidence="5" type="ORF">IZO911_LOCUS23310</name>
    <name evidence="6" type="ORF">KXQ929_LOCUS21388</name>
</gene>
<evidence type="ECO:0000313" key="6">
    <source>
        <dbReference type="EMBL" id="CAF3874244.1"/>
    </source>
</evidence>
<sequence>MQSIFVTIVLVVLVAFGNAQDMPQPGVCGVSAIQPKSSSRIINGEAATPHSIPFQLLLVAFHENGTSRFYCGASLVKNTHALTAAHCVDGVDAKNIRLYFGLHELPKGSFSAAAGTPIREYFKHESYSSSSLTNDVAVIRLAMPVVVDNIKVGLICLPPSNAPVCAVGHNVVASGWGSLSGEPNRTSASRPTELQQVALQCVDATNSDCRSLTYTLFFVQDKSKMCAYGESKGVCFGDSGGPLVRERVTSDGIVYRELVGIMSGTVDCSLTRPRPDIYANTIYFSAWILNKIAQSL</sequence>
<proteinExistence type="predicted"/>
<dbReference type="SUPFAM" id="SSF50494">
    <property type="entry name" value="Trypsin-like serine proteases"/>
    <property type="match status" value="1"/>
</dbReference>
<dbReference type="GO" id="GO:0006508">
    <property type="term" value="P:proteolysis"/>
    <property type="evidence" value="ECO:0007669"/>
    <property type="project" value="UniProtKB-KW"/>
</dbReference>
<feature type="signal peptide" evidence="3">
    <location>
        <begin position="1"/>
        <end position="19"/>
    </location>
</feature>
<dbReference type="PROSITE" id="PS50240">
    <property type="entry name" value="TRYPSIN_DOM"/>
    <property type="match status" value="1"/>
</dbReference>
<keyword evidence="2" id="KW-0378">Hydrolase</keyword>
<dbReference type="Gene3D" id="2.40.10.10">
    <property type="entry name" value="Trypsin-like serine proteases"/>
    <property type="match status" value="1"/>
</dbReference>
<dbReference type="PROSITE" id="PS00135">
    <property type="entry name" value="TRYPSIN_SER"/>
    <property type="match status" value="1"/>
</dbReference>
<dbReference type="Proteomes" id="UP000663868">
    <property type="component" value="Unassembled WGS sequence"/>
</dbReference>
<evidence type="ECO:0000256" key="1">
    <source>
        <dbReference type="ARBA" id="ARBA00023157"/>
    </source>
</evidence>
<dbReference type="PANTHER" id="PTHR24252">
    <property type="entry name" value="ACROSIN-RELATED"/>
    <property type="match status" value="1"/>
</dbReference>
<evidence type="ECO:0000259" key="4">
    <source>
        <dbReference type="PROSITE" id="PS50240"/>
    </source>
</evidence>
<evidence type="ECO:0000256" key="3">
    <source>
        <dbReference type="SAM" id="SignalP"/>
    </source>
</evidence>
<evidence type="ECO:0000256" key="2">
    <source>
        <dbReference type="RuleBase" id="RU363034"/>
    </source>
</evidence>
<keyword evidence="2" id="KW-0645">Protease</keyword>
<keyword evidence="1" id="KW-1015">Disulfide bond</keyword>
<dbReference type="InterPro" id="IPR043504">
    <property type="entry name" value="Peptidase_S1_PA_chymotrypsin"/>
</dbReference>
<accession>A0A814PIQ9</accession>
<feature type="chain" id="PRO_5035685030" description="Peptidase S1 domain-containing protein" evidence="3">
    <location>
        <begin position="20"/>
        <end position="296"/>
    </location>
</feature>
<dbReference type="PRINTS" id="PR00722">
    <property type="entry name" value="CHYMOTRYPSIN"/>
</dbReference>
<dbReference type="AlphaFoldDB" id="A0A814PIQ9"/>
<keyword evidence="3" id="KW-0732">Signal</keyword>
<dbReference type="SMART" id="SM00020">
    <property type="entry name" value="Tryp_SPc"/>
    <property type="match status" value="1"/>
</dbReference>
<name>A0A814PIQ9_9BILA</name>
<dbReference type="CDD" id="cd00190">
    <property type="entry name" value="Tryp_SPc"/>
    <property type="match status" value="1"/>
</dbReference>
<dbReference type="Proteomes" id="UP000663860">
    <property type="component" value="Unassembled WGS sequence"/>
</dbReference>
<dbReference type="PROSITE" id="PS00134">
    <property type="entry name" value="TRYPSIN_HIS"/>
    <property type="match status" value="1"/>
</dbReference>
<dbReference type="PANTHER" id="PTHR24252:SF7">
    <property type="entry name" value="HYALIN"/>
    <property type="match status" value="1"/>
</dbReference>
<dbReference type="Pfam" id="PF00089">
    <property type="entry name" value="Trypsin"/>
    <property type="match status" value="1"/>
</dbReference>
<dbReference type="GO" id="GO:0004252">
    <property type="term" value="F:serine-type endopeptidase activity"/>
    <property type="evidence" value="ECO:0007669"/>
    <property type="project" value="InterPro"/>
</dbReference>
<dbReference type="FunFam" id="2.40.10.10:FF:000068">
    <property type="entry name" value="transmembrane protease serine 2"/>
    <property type="match status" value="1"/>
</dbReference>
<comment type="caution">
    <text evidence="5">The sequence shown here is derived from an EMBL/GenBank/DDBJ whole genome shotgun (WGS) entry which is preliminary data.</text>
</comment>
<evidence type="ECO:0000313" key="5">
    <source>
        <dbReference type="EMBL" id="CAF1105949.1"/>
    </source>
</evidence>
<evidence type="ECO:0000313" key="7">
    <source>
        <dbReference type="Proteomes" id="UP000663860"/>
    </source>
</evidence>
<dbReference type="EMBL" id="CAJOBB010001562">
    <property type="protein sequence ID" value="CAF3874244.1"/>
    <property type="molecule type" value="Genomic_DNA"/>
</dbReference>
<dbReference type="InterPro" id="IPR001314">
    <property type="entry name" value="Peptidase_S1A"/>
</dbReference>
<protein>
    <recommendedName>
        <fullName evidence="4">Peptidase S1 domain-containing protein</fullName>
    </recommendedName>
</protein>
<dbReference type="InterPro" id="IPR018114">
    <property type="entry name" value="TRYPSIN_HIS"/>
</dbReference>
<dbReference type="InterPro" id="IPR033116">
    <property type="entry name" value="TRYPSIN_SER"/>
</dbReference>
<dbReference type="InterPro" id="IPR001254">
    <property type="entry name" value="Trypsin_dom"/>
</dbReference>
<dbReference type="InterPro" id="IPR009003">
    <property type="entry name" value="Peptidase_S1_PA"/>
</dbReference>
<dbReference type="EMBL" id="CAJNOE010000268">
    <property type="protein sequence ID" value="CAF1105949.1"/>
    <property type="molecule type" value="Genomic_DNA"/>
</dbReference>